<organism evidence="3 4">
    <name type="scientific">Desulfovibrio desulfuricans</name>
    <dbReference type="NCBI Taxonomy" id="876"/>
    <lineage>
        <taxon>Bacteria</taxon>
        <taxon>Pseudomonadati</taxon>
        <taxon>Thermodesulfobacteriota</taxon>
        <taxon>Desulfovibrionia</taxon>
        <taxon>Desulfovibrionales</taxon>
        <taxon>Desulfovibrionaceae</taxon>
        <taxon>Desulfovibrio</taxon>
    </lineage>
</organism>
<dbReference type="InterPro" id="IPR021744">
    <property type="entry name" value="CbiG_N"/>
</dbReference>
<dbReference type="Proteomes" id="UP000182680">
    <property type="component" value="Unassembled WGS sequence"/>
</dbReference>
<dbReference type="AlphaFoldDB" id="A0AA94HR15"/>
<dbReference type="SUPFAM" id="SSF159672">
    <property type="entry name" value="CbiG N-terminal domain-like"/>
    <property type="match status" value="1"/>
</dbReference>
<evidence type="ECO:0000313" key="3">
    <source>
        <dbReference type="EMBL" id="SFW12230.1"/>
    </source>
</evidence>
<dbReference type="GO" id="GO:0009236">
    <property type="term" value="P:cobalamin biosynthetic process"/>
    <property type="evidence" value="ECO:0007669"/>
    <property type="project" value="InterPro"/>
</dbReference>
<protein>
    <submittedName>
        <fullName evidence="3">Cobalt-precorrin 5A acetaldehyde-lyase</fullName>
    </submittedName>
</protein>
<dbReference type="PANTHER" id="PTHR37477:SF1">
    <property type="entry name" value="COBALT-PRECORRIN-5A HYDROLASE"/>
    <property type="match status" value="1"/>
</dbReference>
<feature type="domain" description="Cobalamin synthesis G N-terminal" evidence="2">
    <location>
        <begin position="68"/>
        <end position="148"/>
    </location>
</feature>
<comment type="caution">
    <text evidence="3">The sequence shown here is derived from an EMBL/GenBank/DDBJ whole genome shotgun (WGS) entry which is preliminary data.</text>
</comment>
<dbReference type="Pfam" id="PF11760">
    <property type="entry name" value="CbiG_N"/>
    <property type="match status" value="1"/>
</dbReference>
<evidence type="ECO:0000259" key="2">
    <source>
        <dbReference type="Pfam" id="PF11760"/>
    </source>
</evidence>
<dbReference type="PANTHER" id="PTHR37477">
    <property type="entry name" value="COBALT-PRECORRIN-5A HYDROLASE"/>
    <property type="match status" value="1"/>
</dbReference>
<proteinExistence type="predicted"/>
<dbReference type="Gene3D" id="3.30.420.180">
    <property type="entry name" value="CobE/GbiG C-terminal domain"/>
    <property type="match status" value="1"/>
</dbReference>
<dbReference type="EMBL" id="FPIW01000002">
    <property type="protein sequence ID" value="SFW12230.1"/>
    <property type="molecule type" value="Genomic_DNA"/>
</dbReference>
<dbReference type="SUPFAM" id="SSF159664">
    <property type="entry name" value="CobE/GbiG C-terminal domain-like"/>
    <property type="match status" value="1"/>
</dbReference>
<evidence type="ECO:0000259" key="1">
    <source>
        <dbReference type="Pfam" id="PF01890"/>
    </source>
</evidence>
<dbReference type="InterPro" id="IPR036518">
    <property type="entry name" value="CobE/GbiG_C_sf"/>
</dbReference>
<dbReference type="InterPro" id="IPR038029">
    <property type="entry name" value="GbiG_N_sf"/>
</dbReference>
<dbReference type="Gene3D" id="3.40.50.11220">
    <property type="match status" value="1"/>
</dbReference>
<reference evidence="4" key="1">
    <citation type="submission" date="2016-11" db="EMBL/GenBank/DDBJ databases">
        <authorList>
            <person name="Jaros S."/>
            <person name="Januszkiewicz K."/>
            <person name="Wedrychowicz H."/>
        </authorList>
    </citation>
    <scope>NUCLEOTIDE SEQUENCE [LARGE SCALE GENOMIC DNA]</scope>
    <source>
        <strain evidence="4">DSM 7057</strain>
    </source>
</reference>
<feature type="domain" description="CobE/GbiG C-terminal" evidence="1">
    <location>
        <begin position="276"/>
        <end position="402"/>
    </location>
</feature>
<dbReference type="InterPro" id="IPR052553">
    <property type="entry name" value="CbiG_hydrolase"/>
</dbReference>
<accession>A0AA94HR15</accession>
<name>A0AA94HR15_DESDE</name>
<evidence type="ECO:0000313" key="4">
    <source>
        <dbReference type="Proteomes" id="UP000182680"/>
    </source>
</evidence>
<dbReference type="RefSeq" id="WP_072311066.1">
    <property type="nucleotide sequence ID" value="NZ_FPIW01000002.1"/>
</dbReference>
<dbReference type="Pfam" id="PF01890">
    <property type="entry name" value="CbiG_C"/>
    <property type="match status" value="1"/>
</dbReference>
<gene>
    <name evidence="3" type="ORF">SAMN02910291_00075</name>
</gene>
<sequence>MHPVFEKDSLACYALSLSALPLARRLKALLASQPWTAPGDGRLEHCRIFTPQRFCPPDAQPFTRLGDFLSTAYRQHGAHIFIGAAGIAVRALAPLLTHKSQDPPVLVLDAAGNYVISLISGHWGGGNHLARHVALLLRGTPVITTASDVSIEEGSLSVTGHGHAEAEAAGGALPAGHALALDLLLREAGLRIVDWGQLPRAQAALLEGESLQVWNPCGAVPAHPALQALPCRDESVVPPLSLLAGKREADAPPLLAAHWRRLSPCEGLMRVAVPRLYVGLGCRKGLSLGAALEAFEELFATHDLEMQAVAALGTVTEKLQEPALQELAFRLGVPLKGFDAARLARCPVPHPSAAAGRRFGLPPFSVCEAAALLAARKDSGCSEARLLLPKTIFQSQLTVAVALALEQEPDKAANGENNKKEEQI</sequence>
<dbReference type="InterPro" id="IPR002750">
    <property type="entry name" value="CobE/GbiG_C"/>
</dbReference>